<gene>
    <name evidence="2" type="ORF">FWILDA_LOCUS40</name>
</gene>
<reference evidence="2" key="1">
    <citation type="submission" date="2022-08" db="EMBL/GenBank/DDBJ databases">
        <authorList>
            <person name="Kallberg Y."/>
            <person name="Tangrot J."/>
            <person name="Rosling A."/>
        </authorList>
    </citation>
    <scope>NUCLEOTIDE SEQUENCE</scope>
    <source>
        <strain evidence="2">Wild A</strain>
    </source>
</reference>
<sequence>MDKESWSKISDLNTQKIEQKEKYENQIVELELKNEELETKVEKLDDKHQMFETVLKHDATMEKLLN</sequence>
<evidence type="ECO:0000256" key="1">
    <source>
        <dbReference type="SAM" id="Coils"/>
    </source>
</evidence>
<dbReference type="EMBL" id="CAMKVN010000004">
    <property type="protein sequence ID" value="CAI2161414.1"/>
    <property type="molecule type" value="Genomic_DNA"/>
</dbReference>
<accession>A0A9W4SA97</accession>
<name>A0A9W4SA97_9GLOM</name>
<proteinExistence type="predicted"/>
<keyword evidence="1" id="KW-0175">Coiled coil</keyword>
<evidence type="ECO:0000313" key="2">
    <source>
        <dbReference type="EMBL" id="CAI2161414.1"/>
    </source>
</evidence>
<dbReference type="AlphaFoldDB" id="A0A9W4SA97"/>
<comment type="caution">
    <text evidence="2">The sequence shown here is derived from an EMBL/GenBank/DDBJ whole genome shotgun (WGS) entry which is preliminary data.</text>
</comment>
<organism evidence="2 3">
    <name type="scientific">Funneliformis geosporum</name>
    <dbReference type="NCBI Taxonomy" id="1117311"/>
    <lineage>
        <taxon>Eukaryota</taxon>
        <taxon>Fungi</taxon>
        <taxon>Fungi incertae sedis</taxon>
        <taxon>Mucoromycota</taxon>
        <taxon>Glomeromycotina</taxon>
        <taxon>Glomeromycetes</taxon>
        <taxon>Glomerales</taxon>
        <taxon>Glomeraceae</taxon>
        <taxon>Funneliformis</taxon>
    </lineage>
</organism>
<evidence type="ECO:0000313" key="3">
    <source>
        <dbReference type="Proteomes" id="UP001153678"/>
    </source>
</evidence>
<dbReference type="Proteomes" id="UP001153678">
    <property type="component" value="Unassembled WGS sequence"/>
</dbReference>
<feature type="coiled-coil region" evidence="1">
    <location>
        <begin position="13"/>
        <end position="54"/>
    </location>
</feature>
<keyword evidence="3" id="KW-1185">Reference proteome</keyword>
<protein>
    <submittedName>
        <fullName evidence="2">16869_t:CDS:1</fullName>
    </submittedName>
</protein>